<dbReference type="InterPro" id="IPR029060">
    <property type="entry name" value="PIN-like_dom_sf"/>
</dbReference>
<evidence type="ECO:0000313" key="3">
    <source>
        <dbReference type="Proteomes" id="UP000027451"/>
    </source>
</evidence>
<dbReference type="InterPro" id="IPR002716">
    <property type="entry name" value="PIN_dom"/>
</dbReference>
<evidence type="ECO:0000313" key="2">
    <source>
        <dbReference type="EMBL" id="KDR31433.1"/>
    </source>
</evidence>
<protein>
    <submittedName>
        <fullName evidence="2">Twitching motility protein PilT</fullName>
    </submittedName>
</protein>
<gene>
    <name evidence="2" type="ORF">BG60_33135</name>
</gene>
<dbReference type="CDD" id="cd09872">
    <property type="entry name" value="PIN_Sll0205-like"/>
    <property type="match status" value="1"/>
</dbReference>
<dbReference type="PANTHER" id="PTHR36173">
    <property type="entry name" value="RIBONUCLEASE VAPC16-RELATED"/>
    <property type="match status" value="1"/>
</dbReference>
<keyword evidence="3" id="KW-1185">Reference proteome</keyword>
<sequence length="129" mass="14719">MKLLLDTHLLIWAASDDPALSGQARSLIEDPNNTLYFSVQSIWEIVIKSSLRRPDFQLDARVFRTNLLDAGYNELSIEAHHALEILQLPPIHRDPFDRMLIAQAISEGIVLLTHDDIVRQYESAPVQYV</sequence>
<dbReference type="Pfam" id="PF01850">
    <property type="entry name" value="PIN"/>
    <property type="match status" value="1"/>
</dbReference>
<dbReference type="EMBL" id="JFHD01000006">
    <property type="protein sequence ID" value="KDR31433.1"/>
    <property type="molecule type" value="Genomic_DNA"/>
</dbReference>
<dbReference type="InterPro" id="IPR052919">
    <property type="entry name" value="TA_system_RNase"/>
</dbReference>
<reference evidence="2 3" key="1">
    <citation type="submission" date="2014-03" db="EMBL/GenBank/DDBJ databases">
        <title>Draft Genome Sequences of Four Burkholderia Strains.</title>
        <authorList>
            <person name="Liu X.Y."/>
            <person name="Li C.X."/>
            <person name="Xu J.H."/>
        </authorList>
    </citation>
    <scope>NUCLEOTIDE SEQUENCE [LARGE SCALE GENOMIC DNA]</scope>
    <source>
        <strain evidence="2 3">OP-1</strain>
    </source>
</reference>
<proteinExistence type="predicted"/>
<dbReference type="AlphaFoldDB" id="A0A656QMU0"/>
<feature type="domain" description="PIN" evidence="1">
    <location>
        <begin position="4"/>
        <end position="120"/>
    </location>
</feature>
<dbReference type="Gene3D" id="3.40.50.1010">
    <property type="entry name" value="5'-nuclease"/>
    <property type="match status" value="1"/>
</dbReference>
<name>A0A656QMU0_9BURK</name>
<accession>A0A656QMU0</accession>
<dbReference type="Proteomes" id="UP000027451">
    <property type="component" value="Unassembled WGS sequence"/>
</dbReference>
<organism evidence="2 3">
    <name type="scientific">Caballeronia zhejiangensis</name>
    <dbReference type="NCBI Taxonomy" id="871203"/>
    <lineage>
        <taxon>Bacteria</taxon>
        <taxon>Pseudomonadati</taxon>
        <taxon>Pseudomonadota</taxon>
        <taxon>Betaproteobacteria</taxon>
        <taxon>Burkholderiales</taxon>
        <taxon>Burkholderiaceae</taxon>
        <taxon>Caballeronia</taxon>
    </lineage>
</organism>
<dbReference type="InterPro" id="IPR041705">
    <property type="entry name" value="PIN_Sll0205"/>
</dbReference>
<comment type="caution">
    <text evidence="2">The sequence shown here is derived from an EMBL/GenBank/DDBJ whole genome shotgun (WGS) entry which is preliminary data.</text>
</comment>
<dbReference type="RefSeq" id="WP_034471676.1">
    <property type="nucleotide sequence ID" value="NZ_JFHD01000006.1"/>
</dbReference>
<dbReference type="PANTHER" id="PTHR36173:SF2">
    <property type="entry name" value="RIBONUCLEASE VAPC16"/>
    <property type="match status" value="1"/>
</dbReference>
<evidence type="ECO:0000259" key="1">
    <source>
        <dbReference type="Pfam" id="PF01850"/>
    </source>
</evidence>
<dbReference type="SUPFAM" id="SSF88723">
    <property type="entry name" value="PIN domain-like"/>
    <property type="match status" value="1"/>
</dbReference>